<comment type="caution">
    <text evidence="1">The sequence shown here is derived from an EMBL/GenBank/DDBJ whole genome shotgun (WGS) entry which is preliminary data.</text>
</comment>
<keyword evidence="2" id="KW-1185">Reference proteome</keyword>
<dbReference type="EMBL" id="JABXBU010001863">
    <property type="protein sequence ID" value="KAF8781635.1"/>
    <property type="molecule type" value="Genomic_DNA"/>
</dbReference>
<gene>
    <name evidence="1" type="ORF">HNY73_012013</name>
</gene>
<organism evidence="1 2">
    <name type="scientific">Argiope bruennichi</name>
    <name type="common">Wasp spider</name>
    <name type="synonym">Aranea bruennichi</name>
    <dbReference type="NCBI Taxonomy" id="94029"/>
    <lineage>
        <taxon>Eukaryota</taxon>
        <taxon>Metazoa</taxon>
        <taxon>Ecdysozoa</taxon>
        <taxon>Arthropoda</taxon>
        <taxon>Chelicerata</taxon>
        <taxon>Arachnida</taxon>
        <taxon>Araneae</taxon>
        <taxon>Araneomorphae</taxon>
        <taxon>Entelegynae</taxon>
        <taxon>Araneoidea</taxon>
        <taxon>Araneidae</taxon>
        <taxon>Argiope</taxon>
    </lineage>
</organism>
<evidence type="ECO:0000313" key="2">
    <source>
        <dbReference type="Proteomes" id="UP000807504"/>
    </source>
</evidence>
<accession>A0A8T0ETK5</accession>
<proteinExistence type="predicted"/>
<reference evidence="1" key="1">
    <citation type="journal article" date="2020" name="bioRxiv">
        <title>Chromosome-level reference genome of the European wasp spider Argiope bruennichi: a resource for studies on range expansion and evolutionary adaptation.</title>
        <authorList>
            <person name="Sheffer M.M."/>
            <person name="Hoppe A."/>
            <person name="Krehenwinkel H."/>
            <person name="Uhl G."/>
            <person name="Kuss A.W."/>
            <person name="Jensen L."/>
            <person name="Jensen C."/>
            <person name="Gillespie R.G."/>
            <person name="Hoff K.J."/>
            <person name="Prost S."/>
        </authorList>
    </citation>
    <scope>NUCLEOTIDE SEQUENCE</scope>
</reference>
<dbReference type="AlphaFoldDB" id="A0A8T0ETK5"/>
<reference evidence="1" key="2">
    <citation type="submission" date="2020-06" db="EMBL/GenBank/DDBJ databases">
        <authorList>
            <person name="Sheffer M."/>
        </authorList>
    </citation>
    <scope>NUCLEOTIDE SEQUENCE</scope>
</reference>
<protein>
    <submittedName>
        <fullName evidence="1">Uncharacterized protein</fullName>
    </submittedName>
</protein>
<evidence type="ECO:0000313" key="1">
    <source>
        <dbReference type="EMBL" id="KAF8781635.1"/>
    </source>
</evidence>
<sequence length="83" mass="10015">MQCRKKHGFVIRPAVERDLLINNRVFLFIHFFEFETSKISDEIGLKNLEVPGIEDQKFDVFRRKKNANFQRIWRSNAVFHYAN</sequence>
<name>A0A8T0ETK5_ARGBR</name>
<dbReference type="Proteomes" id="UP000807504">
    <property type="component" value="Unassembled WGS sequence"/>
</dbReference>